<dbReference type="RefSeq" id="WP_090828316.1">
    <property type="nucleotide sequence ID" value="NZ_FOBH01000004.1"/>
</dbReference>
<protein>
    <recommendedName>
        <fullName evidence="2">Pyridoxal phosphate homeostasis protein</fullName>
        <shortName evidence="2">PLP homeostasis protein</shortName>
    </recommendedName>
</protein>
<accession>A0A1H7LKA4</accession>
<dbReference type="PANTHER" id="PTHR10146:SF14">
    <property type="entry name" value="PYRIDOXAL PHOSPHATE HOMEOSTASIS PROTEIN"/>
    <property type="match status" value="1"/>
</dbReference>
<keyword evidence="7" id="KW-1185">Reference proteome</keyword>
<dbReference type="AlphaFoldDB" id="A0A1H7LKA4"/>
<dbReference type="CDD" id="cd06824">
    <property type="entry name" value="PLPDE_III_Yggs_like"/>
    <property type="match status" value="1"/>
</dbReference>
<reference evidence="6 7" key="1">
    <citation type="submission" date="2016-10" db="EMBL/GenBank/DDBJ databases">
        <authorList>
            <person name="de Groot N.N."/>
        </authorList>
    </citation>
    <scope>NUCLEOTIDE SEQUENCE [LARGE SCALE GENOMIC DNA]</scope>
    <source>
        <strain evidence="6 7">Nv1</strain>
    </source>
</reference>
<dbReference type="FunFam" id="3.20.20.10:FF:000018">
    <property type="entry name" value="Pyridoxal phosphate homeostasis protein"/>
    <property type="match status" value="1"/>
</dbReference>
<evidence type="ECO:0000256" key="3">
    <source>
        <dbReference type="PIRSR" id="PIRSR004848-1"/>
    </source>
</evidence>
<dbReference type="PIRSF" id="PIRSF004848">
    <property type="entry name" value="YBL036c_PLPDEIII"/>
    <property type="match status" value="1"/>
</dbReference>
<comment type="similarity">
    <text evidence="2 4">Belongs to the pyridoxal phosphate-binding protein YggS/PROSC family.</text>
</comment>
<dbReference type="InterPro" id="IPR011078">
    <property type="entry name" value="PyrdxlP_homeostasis"/>
</dbReference>
<dbReference type="HAMAP" id="MF_02087">
    <property type="entry name" value="PLP_homeostasis"/>
    <property type="match status" value="1"/>
</dbReference>
<proteinExistence type="inferred from homology"/>
<dbReference type="PROSITE" id="PS01211">
    <property type="entry name" value="UPF0001"/>
    <property type="match status" value="1"/>
</dbReference>
<organism evidence="6 7">
    <name type="scientific">Nitrosovibrio tenuis</name>
    <dbReference type="NCBI Taxonomy" id="1233"/>
    <lineage>
        <taxon>Bacteria</taxon>
        <taxon>Pseudomonadati</taxon>
        <taxon>Pseudomonadota</taxon>
        <taxon>Betaproteobacteria</taxon>
        <taxon>Nitrosomonadales</taxon>
        <taxon>Nitrosomonadaceae</taxon>
        <taxon>Nitrosovibrio</taxon>
    </lineage>
</organism>
<dbReference type="PANTHER" id="PTHR10146">
    <property type="entry name" value="PROLINE SYNTHETASE CO-TRANSCRIBED BACTERIAL HOMOLOG PROTEIN"/>
    <property type="match status" value="1"/>
</dbReference>
<evidence type="ECO:0000313" key="7">
    <source>
        <dbReference type="Proteomes" id="UP000198620"/>
    </source>
</evidence>
<dbReference type="GO" id="GO:0030170">
    <property type="term" value="F:pyridoxal phosphate binding"/>
    <property type="evidence" value="ECO:0007669"/>
    <property type="project" value="UniProtKB-UniRule"/>
</dbReference>
<dbReference type="OrthoDB" id="9804072at2"/>
<dbReference type="Pfam" id="PF01168">
    <property type="entry name" value="Ala_racemase_N"/>
    <property type="match status" value="1"/>
</dbReference>
<evidence type="ECO:0000256" key="1">
    <source>
        <dbReference type="ARBA" id="ARBA00022898"/>
    </source>
</evidence>
<evidence type="ECO:0000313" key="6">
    <source>
        <dbReference type="EMBL" id="SEK98895.1"/>
    </source>
</evidence>
<comment type="cofactor">
    <cofactor evidence="3">
        <name>pyridoxal 5'-phosphate</name>
        <dbReference type="ChEBI" id="CHEBI:597326"/>
    </cofactor>
</comment>
<evidence type="ECO:0000259" key="5">
    <source>
        <dbReference type="Pfam" id="PF01168"/>
    </source>
</evidence>
<dbReference type="Proteomes" id="UP000198620">
    <property type="component" value="Unassembled WGS sequence"/>
</dbReference>
<name>A0A1H7LKA4_9PROT</name>
<evidence type="ECO:0000256" key="4">
    <source>
        <dbReference type="RuleBase" id="RU004514"/>
    </source>
</evidence>
<keyword evidence="1 2" id="KW-0663">Pyridoxal phosphate</keyword>
<dbReference type="STRING" id="1233.SAMN05216387_10479"/>
<dbReference type="InterPro" id="IPR029066">
    <property type="entry name" value="PLP-binding_barrel"/>
</dbReference>
<dbReference type="SUPFAM" id="SSF51419">
    <property type="entry name" value="PLP-binding barrel"/>
    <property type="match status" value="1"/>
</dbReference>
<dbReference type="InterPro" id="IPR001608">
    <property type="entry name" value="Ala_racemase_N"/>
</dbReference>
<feature type="domain" description="Alanine racemase N-terminal" evidence="5">
    <location>
        <begin position="12"/>
        <end position="229"/>
    </location>
</feature>
<evidence type="ECO:0000256" key="2">
    <source>
        <dbReference type="HAMAP-Rule" id="MF_02087"/>
    </source>
</evidence>
<dbReference type="EMBL" id="FOBH01000004">
    <property type="protein sequence ID" value="SEK98895.1"/>
    <property type="molecule type" value="Genomic_DNA"/>
</dbReference>
<dbReference type="NCBIfam" id="TIGR00044">
    <property type="entry name" value="YggS family pyridoxal phosphate-dependent enzyme"/>
    <property type="match status" value="1"/>
</dbReference>
<feature type="modified residue" description="N6-(pyridoxal phosphate)lysine" evidence="2 3">
    <location>
        <position position="40"/>
    </location>
</feature>
<dbReference type="Gene3D" id="3.20.20.10">
    <property type="entry name" value="Alanine racemase"/>
    <property type="match status" value="1"/>
</dbReference>
<sequence>MEPNTTSIASGLEKVKARIEAVAKRTGRQPEAITLLAASKTNPPEALREAFAAGQTIFGENYLQEALVKIEALADLPIEWHFIGPIQSNKTRRIAENFAWVHSIDRKKIADRLSKDRPDSLPPLQVCLQVNVSGEDSKSGVAPEEIADLAAHVVTLPRLKLRGVMAIPELTKATALQRSQFRMVREAYDQLRQADYEVDTISMGMSEDLDVAIEEGATMVRVGTAIFGPRRYPIPEELAALAAKNAEPAR</sequence>
<gene>
    <name evidence="6" type="ORF">SAMN05216387_10479</name>
</gene>
<comment type="function">
    <text evidence="2">Pyridoxal 5'-phosphate (PLP)-binding protein, which is involved in PLP homeostasis.</text>
</comment>